<dbReference type="GO" id="GO:0016403">
    <property type="term" value="F:dimethylargininase activity"/>
    <property type="evidence" value="ECO:0007669"/>
    <property type="project" value="TreeGrafter"/>
</dbReference>
<dbReference type="Gene3D" id="3.75.10.10">
    <property type="entry name" value="L-arginine/glycine Amidinotransferase, Chain A"/>
    <property type="match status" value="1"/>
</dbReference>
<dbReference type="EMBL" id="CP048685">
    <property type="protein sequence ID" value="QPJ61796.1"/>
    <property type="molecule type" value="Genomic_DNA"/>
</dbReference>
<evidence type="ECO:0000256" key="3">
    <source>
        <dbReference type="PIRSR" id="PIRSR633199-1"/>
    </source>
</evidence>
<dbReference type="GO" id="GO:0000052">
    <property type="term" value="P:citrulline metabolic process"/>
    <property type="evidence" value="ECO:0007669"/>
    <property type="project" value="TreeGrafter"/>
</dbReference>
<organism evidence="4 5">
    <name type="scientific">Candidatus Nitronauta litoralis</name>
    <dbReference type="NCBI Taxonomy" id="2705533"/>
    <lineage>
        <taxon>Bacteria</taxon>
        <taxon>Pseudomonadati</taxon>
        <taxon>Nitrospinota/Tectimicrobiota group</taxon>
        <taxon>Nitrospinota</taxon>
        <taxon>Nitrospinia</taxon>
        <taxon>Nitrospinales</taxon>
        <taxon>Nitrospinaceae</taxon>
        <taxon>Candidatus Nitronauta</taxon>
    </lineage>
</organism>
<protein>
    <recommendedName>
        <fullName evidence="6">Amidinotransferase</fullName>
    </recommendedName>
</protein>
<dbReference type="KEGG" id="nli:G3M70_07845"/>
<feature type="active site" description="Nucleophile" evidence="3">
    <location>
        <position position="260"/>
    </location>
</feature>
<evidence type="ECO:0000313" key="5">
    <source>
        <dbReference type="Proteomes" id="UP000594688"/>
    </source>
</evidence>
<evidence type="ECO:0000313" key="4">
    <source>
        <dbReference type="EMBL" id="QPJ61796.1"/>
    </source>
</evidence>
<comment type="similarity">
    <text evidence="1">Belongs to the DDAH family.</text>
</comment>
<evidence type="ECO:0000256" key="1">
    <source>
        <dbReference type="ARBA" id="ARBA00008532"/>
    </source>
</evidence>
<evidence type="ECO:0000256" key="2">
    <source>
        <dbReference type="ARBA" id="ARBA00022801"/>
    </source>
</evidence>
<dbReference type="InterPro" id="IPR033199">
    <property type="entry name" value="DDAH-like"/>
</dbReference>
<dbReference type="GO" id="GO:0045429">
    <property type="term" value="P:positive regulation of nitric oxide biosynthetic process"/>
    <property type="evidence" value="ECO:0007669"/>
    <property type="project" value="TreeGrafter"/>
</dbReference>
<evidence type="ECO:0008006" key="6">
    <source>
        <dbReference type="Google" id="ProtNLM"/>
    </source>
</evidence>
<dbReference type="PANTHER" id="PTHR12737">
    <property type="entry name" value="DIMETHYLARGININE DIMETHYLAMINOHYDROLASE"/>
    <property type="match status" value="1"/>
</dbReference>
<dbReference type="Pfam" id="PF19420">
    <property type="entry name" value="DDAH_eukar"/>
    <property type="match status" value="1"/>
</dbReference>
<dbReference type="Proteomes" id="UP000594688">
    <property type="component" value="Chromosome"/>
</dbReference>
<proteinExistence type="inferred from homology"/>
<feature type="active site" description="Proton donor" evidence="3">
    <location>
        <position position="166"/>
    </location>
</feature>
<dbReference type="PANTHER" id="PTHR12737:SF9">
    <property type="entry name" value="DIMETHYLARGININASE"/>
    <property type="match status" value="1"/>
</dbReference>
<gene>
    <name evidence="4" type="ORF">G3M70_07845</name>
</gene>
<accession>A0A7T0BVM4</accession>
<keyword evidence="2" id="KW-0378">Hydrolase</keyword>
<name>A0A7T0BVM4_9BACT</name>
<dbReference type="SUPFAM" id="SSF55909">
    <property type="entry name" value="Pentein"/>
    <property type="match status" value="1"/>
</dbReference>
<sequence length="265" mass="30347">MKRHILMCPPDYFGVEYTINPWMENQIGKVDRKLAKQQWRQLHLSLSKHASVELISPFKETPDMVFTANCGMVWGSNFIPSRFLHPQRKPEETYFKKWFSDKGFDILDLPENISFEGAGDILPSHDSNHLWAGGGFRTNPETHVVLGRELNCRIISLNLVNPRFYHLDTCFCPLNDGVVLYYPPAFDTMSNHLIRHSSEKTIAVSDEDAHNMVCNAVLIDDQLFLNNASQALRQQLEEEGYTLHIIPVSEFIKAGGSSKCLTFCW</sequence>
<dbReference type="GO" id="GO:0016597">
    <property type="term" value="F:amino acid binding"/>
    <property type="evidence" value="ECO:0007669"/>
    <property type="project" value="TreeGrafter"/>
</dbReference>
<dbReference type="AlphaFoldDB" id="A0A7T0BVM4"/>
<dbReference type="GO" id="GO:0006525">
    <property type="term" value="P:arginine metabolic process"/>
    <property type="evidence" value="ECO:0007669"/>
    <property type="project" value="TreeGrafter"/>
</dbReference>
<reference evidence="4 5" key="1">
    <citation type="submission" date="2020-02" db="EMBL/GenBank/DDBJ databases">
        <title>Genomic and physiological characterization of two novel Nitrospinaceae genera.</title>
        <authorList>
            <person name="Mueller A.J."/>
            <person name="Jung M.-Y."/>
            <person name="Strachan C.R."/>
            <person name="Herbold C.W."/>
            <person name="Kirkegaard R.H."/>
            <person name="Daims H."/>
        </authorList>
    </citation>
    <scope>NUCLEOTIDE SEQUENCE [LARGE SCALE GENOMIC DNA]</scope>
    <source>
        <strain evidence="4">EB</strain>
    </source>
</reference>